<evidence type="ECO:0000313" key="2">
    <source>
        <dbReference type="EMBL" id="KAF7723769.1"/>
    </source>
</evidence>
<reference evidence="2" key="1">
    <citation type="submission" date="2020-01" db="EMBL/GenBank/DDBJ databases">
        <title>Genome Sequencing of Three Apophysomyces-Like Fungal Strains Confirms a Novel Fungal Genus in the Mucoromycota with divergent Burkholderia-like Endosymbiotic Bacteria.</title>
        <authorList>
            <person name="Stajich J.E."/>
            <person name="Macias A.M."/>
            <person name="Carter-House D."/>
            <person name="Lovett B."/>
            <person name="Kasson L.R."/>
            <person name="Berry K."/>
            <person name="Grigoriev I."/>
            <person name="Chang Y."/>
            <person name="Spatafora J."/>
            <person name="Kasson M.T."/>
        </authorList>
    </citation>
    <scope>NUCLEOTIDE SEQUENCE</scope>
    <source>
        <strain evidence="2">NRRL A-21654</strain>
    </source>
</reference>
<protein>
    <submittedName>
        <fullName evidence="2">Uncharacterized protein</fullName>
    </submittedName>
</protein>
<keyword evidence="1" id="KW-1133">Transmembrane helix</keyword>
<sequence length="121" mass="13638">MPLVYWISAAIIGFIQFILLVLAGVYRSTAVAQCQQDTAWPEDACRTAITIAYAFLGLSYVVWSGLQVYFSLVIQALALKTEGRMRYSALKDQYMRDWDERIEMNGGIPRVGSVRSNYSVV</sequence>
<gene>
    <name evidence="2" type="ORF">EC973_001682</name>
</gene>
<evidence type="ECO:0000313" key="3">
    <source>
        <dbReference type="Proteomes" id="UP000605846"/>
    </source>
</evidence>
<organism evidence="2 3">
    <name type="scientific">Apophysomyces ossiformis</name>
    <dbReference type="NCBI Taxonomy" id="679940"/>
    <lineage>
        <taxon>Eukaryota</taxon>
        <taxon>Fungi</taxon>
        <taxon>Fungi incertae sedis</taxon>
        <taxon>Mucoromycota</taxon>
        <taxon>Mucoromycotina</taxon>
        <taxon>Mucoromycetes</taxon>
        <taxon>Mucorales</taxon>
        <taxon>Mucorineae</taxon>
        <taxon>Mucoraceae</taxon>
        <taxon>Apophysomyces</taxon>
    </lineage>
</organism>
<proteinExistence type="predicted"/>
<dbReference type="Proteomes" id="UP000605846">
    <property type="component" value="Unassembled WGS sequence"/>
</dbReference>
<accession>A0A8H7BHL7</accession>
<keyword evidence="1" id="KW-0472">Membrane</keyword>
<keyword evidence="1" id="KW-0812">Transmembrane</keyword>
<feature type="transmembrane region" description="Helical" evidence="1">
    <location>
        <begin position="47"/>
        <end position="70"/>
    </location>
</feature>
<feature type="transmembrane region" description="Helical" evidence="1">
    <location>
        <begin position="6"/>
        <end position="26"/>
    </location>
</feature>
<dbReference type="OrthoDB" id="2269082at2759"/>
<dbReference type="EMBL" id="JABAYA010000140">
    <property type="protein sequence ID" value="KAF7723769.1"/>
    <property type="molecule type" value="Genomic_DNA"/>
</dbReference>
<name>A0A8H7BHL7_9FUNG</name>
<dbReference type="AlphaFoldDB" id="A0A8H7BHL7"/>
<comment type="caution">
    <text evidence="2">The sequence shown here is derived from an EMBL/GenBank/DDBJ whole genome shotgun (WGS) entry which is preliminary data.</text>
</comment>
<keyword evidence="3" id="KW-1185">Reference proteome</keyword>
<evidence type="ECO:0000256" key="1">
    <source>
        <dbReference type="SAM" id="Phobius"/>
    </source>
</evidence>